<dbReference type="Proteomes" id="UP000314294">
    <property type="component" value="Unassembled WGS sequence"/>
</dbReference>
<dbReference type="EMBL" id="SRLO01002182">
    <property type="protein sequence ID" value="TNN33610.1"/>
    <property type="molecule type" value="Genomic_DNA"/>
</dbReference>
<sequence>MNNAQRREYWAITPFSTERLSLGRPDIYARIEMTTGPTCQERILTGSPRVAIMLGSSVWGTPSSFRQRSISSAMAARQARYLACRAATPASTVASCSLAASRTPWVTAKSSWASLRACCAHI</sequence>
<comment type="caution">
    <text evidence="1">The sequence shown here is derived from an EMBL/GenBank/DDBJ whole genome shotgun (WGS) entry which is preliminary data.</text>
</comment>
<dbReference type="AlphaFoldDB" id="A0A4Z2EYE8"/>
<name>A0A4Z2EYE8_9TELE</name>
<keyword evidence="2" id="KW-1185">Reference proteome</keyword>
<accession>A0A4Z2EYE8</accession>
<evidence type="ECO:0000313" key="2">
    <source>
        <dbReference type="Proteomes" id="UP000314294"/>
    </source>
</evidence>
<proteinExistence type="predicted"/>
<organism evidence="1 2">
    <name type="scientific">Liparis tanakae</name>
    <name type="common">Tanaka's snailfish</name>
    <dbReference type="NCBI Taxonomy" id="230148"/>
    <lineage>
        <taxon>Eukaryota</taxon>
        <taxon>Metazoa</taxon>
        <taxon>Chordata</taxon>
        <taxon>Craniata</taxon>
        <taxon>Vertebrata</taxon>
        <taxon>Euteleostomi</taxon>
        <taxon>Actinopterygii</taxon>
        <taxon>Neopterygii</taxon>
        <taxon>Teleostei</taxon>
        <taxon>Neoteleostei</taxon>
        <taxon>Acanthomorphata</taxon>
        <taxon>Eupercaria</taxon>
        <taxon>Perciformes</taxon>
        <taxon>Cottioidei</taxon>
        <taxon>Cottales</taxon>
        <taxon>Liparidae</taxon>
        <taxon>Liparis</taxon>
    </lineage>
</organism>
<evidence type="ECO:0000313" key="1">
    <source>
        <dbReference type="EMBL" id="TNN33610.1"/>
    </source>
</evidence>
<gene>
    <name evidence="1" type="ORF">EYF80_056229</name>
</gene>
<reference evidence="1 2" key="1">
    <citation type="submission" date="2019-03" db="EMBL/GenBank/DDBJ databases">
        <title>First draft genome of Liparis tanakae, snailfish: a comprehensive survey of snailfish specific genes.</title>
        <authorList>
            <person name="Kim W."/>
            <person name="Song I."/>
            <person name="Jeong J.-H."/>
            <person name="Kim D."/>
            <person name="Kim S."/>
            <person name="Ryu S."/>
            <person name="Song J.Y."/>
            <person name="Lee S.K."/>
        </authorList>
    </citation>
    <scope>NUCLEOTIDE SEQUENCE [LARGE SCALE GENOMIC DNA]</scope>
    <source>
        <tissue evidence="1">Muscle</tissue>
    </source>
</reference>
<protein>
    <submittedName>
        <fullName evidence="1">Uncharacterized protein</fullName>
    </submittedName>
</protein>